<feature type="transmembrane region" description="Helical" evidence="1">
    <location>
        <begin position="583"/>
        <end position="603"/>
    </location>
</feature>
<feature type="domain" description="DUF7654" evidence="3">
    <location>
        <begin position="718"/>
        <end position="848"/>
    </location>
</feature>
<feature type="transmembrane region" description="Helical" evidence="1">
    <location>
        <begin position="516"/>
        <end position="533"/>
    </location>
</feature>
<protein>
    <recommendedName>
        <fullName evidence="7">4-amino-4-deoxy-L-arabinose transferase</fullName>
    </recommendedName>
</protein>
<name>A0A7T2YN94_9BURK</name>
<feature type="domain" description="DUF7657" evidence="4">
    <location>
        <begin position="197"/>
        <end position="603"/>
    </location>
</feature>
<feature type="chain" id="PRO_5032643134" description="4-amino-4-deoxy-L-arabinose transferase" evidence="2">
    <location>
        <begin position="34"/>
        <end position="850"/>
    </location>
</feature>
<feature type="transmembrane region" description="Helical" evidence="1">
    <location>
        <begin position="196"/>
        <end position="222"/>
    </location>
</feature>
<evidence type="ECO:0000259" key="4">
    <source>
        <dbReference type="Pfam" id="PF24677"/>
    </source>
</evidence>
<reference evidence="5 6" key="1">
    <citation type="submission" date="2020-12" db="EMBL/GenBank/DDBJ databases">
        <title>FDA dAtabase for Regulatory Grade micrObial Sequences (FDA-ARGOS): Supporting development and validation of Infectious Disease Dx tests.</title>
        <authorList>
            <person name="Sproer C."/>
            <person name="Gronow S."/>
            <person name="Severitt S."/>
            <person name="Schroder I."/>
            <person name="Tallon L."/>
            <person name="Sadzewicz L."/>
            <person name="Zhao X."/>
            <person name="Boylan J."/>
            <person name="Ott S."/>
            <person name="Bowen H."/>
            <person name="Vavikolanu K."/>
            <person name="Mehta A."/>
            <person name="Aluvathingal J."/>
            <person name="Nadendla S."/>
            <person name="Lowell S."/>
            <person name="Myers T."/>
            <person name="Yan Y."/>
            <person name="Sichtig H."/>
        </authorList>
    </citation>
    <scope>NUCLEOTIDE SEQUENCE [LARGE SCALE GENOMIC DNA]</scope>
    <source>
        <strain evidence="5 6">FDAARGOS_890</strain>
    </source>
</reference>
<evidence type="ECO:0000256" key="1">
    <source>
        <dbReference type="SAM" id="Phobius"/>
    </source>
</evidence>
<feature type="transmembrane region" description="Helical" evidence="1">
    <location>
        <begin position="393"/>
        <end position="409"/>
    </location>
</feature>
<evidence type="ECO:0000259" key="3">
    <source>
        <dbReference type="Pfam" id="PF24672"/>
    </source>
</evidence>
<evidence type="ECO:0008006" key="7">
    <source>
        <dbReference type="Google" id="ProtNLM"/>
    </source>
</evidence>
<sequence length="850" mass="94169">MHSIRQSFHRVIHRMSFLLLTILLCGFLLPAGATDTAFHDQGVLEDIHFDAAKQQLIAKGWSASGRSHAFPTQASIFLDDHLVYQGRLNALSYPRPDVVAATGNPNWANAGFHIRAPLDPDFASGTYTVRMEIMTTDGRRFALTTMDKARQITLHQAARASLLPRAGALVAFCLPALLLLLSLSGWQSRLRIGARAFGAATAAAFIILVAGGWTGSSVALLFQNDELVTHDENAWLGTPQIIRSDEWQVITAMAISQYHAAAPGHLLKSFENTSTVFSSAGHNMNTVGMSGVPVSNLSALAKPATWGFFILDLRRALAWYWWFPYFAGFAACLWVLVRIAQLRWQPAAVLALSVSASPMSVGWSGWPVYILFFALLAFGMFLTAWTRQSIRQVLPRALVAGWALAGFALTLYPAWLVVVASLLGPLAIAWLYMHRGDWRWNWQQALLVVVMALVPALLLYAWWLHAADAVSSIAATVYPGRRMETGGYMDPWYLTRGLFGPDQMFHITDMLVPSDAGSYIFLAIPLALLFAWQQTQNMRCSTPRQLDLAGCLCLTFIGWTLYFSYQGIPAWLAQATQWAKVPVYRTDIGLLLAQTWLLASVLRKQWPTQASEIIPTIPERQRQLSALAVTGATACAWLAVFTYSTLPAAISETISPGVAVITATAFAVLALLLANRQFVAAMAIYMVWMLGTALPFNPLLQAPLHVEPGPKLQQLDADATSRQARWVVLDNNRQAMALAASGIRISSGIFYHPPLAFWERLDPGRKYFGIYNRYQHLTIEGAELQGTDFEPVLHSLDHVLLRVDTRSFDFSKIAATHIAAPQRHEQGLNQNPHLRHLKSEGSWSFYRTID</sequence>
<keyword evidence="1" id="KW-1133">Transmembrane helix</keyword>
<evidence type="ECO:0000313" key="6">
    <source>
        <dbReference type="Proteomes" id="UP000595064"/>
    </source>
</evidence>
<gene>
    <name evidence="5" type="ORF">I6G47_17955</name>
</gene>
<feature type="transmembrane region" description="Helical" evidence="1">
    <location>
        <begin position="654"/>
        <end position="673"/>
    </location>
</feature>
<dbReference type="InterPro" id="IPR056074">
    <property type="entry name" value="DUF7657"/>
</dbReference>
<keyword evidence="1" id="KW-0472">Membrane</keyword>
<feature type="transmembrane region" description="Helical" evidence="1">
    <location>
        <begin position="624"/>
        <end position="642"/>
    </location>
</feature>
<dbReference type="Pfam" id="PF24672">
    <property type="entry name" value="DUF7654"/>
    <property type="match status" value="1"/>
</dbReference>
<organism evidence="5 6">
    <name type="scientific">Delftia lacustris</name>
    <dbReference type="NCBI Taxonomy" id="558537"/>
    <lineage>
        <taxon>Bacteria</taxon>
        <taxon>Pseudomonadati</taxon>
        <taxon>Pseudomonadota</taxon>
        <taxon>Betaproteobacteria</taxon>
        <taxon>Burkholderiales</taxon>
        <taxon>Comamonadaceae</taxon>
        <taxon>Delftia</taxon>
    </lineage>
</organism>
<dbReference type="Proteomes" id="UP000595064">
    <property type="component" value="Chromosome"/>
</dbReference>
<feature type="signal peptide" evidence="2">
    <location>
        <begin position="1"/>
        <end position="33"/>
    </location>
</feature>
<evidence type="ECO:0000313" key="5">
    <source>
        <dbReference type="EMBL" id="QPS78912.1"/>
    </source>
</evidence>
<keyword evidence="2" id="KW-0732">Signal</keyword>
<feature type="transmembrane region" description="Helical" evidence="1">
    <location>
        <begin position="162"/>
        <end position="184"/>
    </location>
</feature>
<feature type="transmembrane region" description="Helical" evidence="1">
    <location>
        <begin position="319"/>
        <end position="337"/>
    </location>
</feature>
<dbReference type="KEGG" id="dla:I6G47_17955"/>
<evidence type="ECO:0000256" key="2">
    <source>
        <dbReference type="SAM" id="SignalP"/>
    </source>
</evidence>
<dbReference type="InterPro" id="IPR056071">
    <property type="entry name" value="DUF7654"/>
</dbReference>
<keyword evidence="1" id="KW-0812">Transmembrane</keyword>
<dbReference type="AlphaFoldDB" id="A0A7T2YN94"/>
<proteinExistence type="predicted"/>
<keyword evidence="6" id="KW-1185">Reference proteome</keyword>
<dbReference type="EMBL" id="CP065748">
    <property type="protein sequence ID" value="QPS78912.1"/>
    <property type="molecule type" value="Genomic_DNA"/>
</dbReference>
<feature type="transmembrane region" description="Helical" evidence="1">
    <location>
        <begin position="369"/>
        <end position="386"/>
    </location>
</feature>
<accession>A0A7T2YN94</accession>
<feature type="transmembrane region" description="Helical" evidence="1">
    <location>
        <begin position="445"/>
        <end position="463"/>
    </location>
</feature>
<feature type="transmembrane region" description="Helical" evidence="1">
    <location>
        <begin position="545"/>
        <end position="563"/>
    </location>
</feature>
<dbReference type="Pfam" id="PF24677">
    <property type="entry name" value="DUF7657"/>
    <property type="match status" value="1"/>
</dbReference>
<feature type="transmembrane region" description="Helical" evidence="1">
    <location>
        <begin position="678"/>
        <end position="696"/>
    </location>
</feature>